<name>W9RDQ7_9ROSA</name>
<proteinExistence type="predicted"/>
<dbReference type="EMBL" id="KE344887">
    <property type="protein sequence ID" value="EXB83895.1"/>
    <property type="molecule type" value="Genomic_DNA"/>
</dbReference>
<dbReference type="Proteomes" id="UP000030645">
    <property type="component" value="Unassembled WGS sequence"/>
</dbReference>
<protein>
    <submittedName>
        <fullName evidence="1">Uncharacterized protein</fullName>
    </submittedName>
</protein>
<keyword evidence="2" id="KW-1185">Reference proteome</keyword>
<accession>W9RDQ7</accession>
<dbReference type="AlphaFoldDB" id="W9RDQ7"/>
<evidence type="ECO:0000313" key="2">
    <source>
        <dbReference type="Proteomes" id="UP000030645"/>
    </source>
</evidence>
<organism evidence="1 2">
    <name type="scientific">Morus notabilis</name>
    <dbReference type="NCBI Taxonomy" id="981085"/>
    <lineage>
        <taxon>Eukaryota</taxon>
        <taxon>Viridiplantae</taxon>
        <taxon>Streptophyta</taxon>
        <taxon>Embryophyta</taxon>
        <taxon>Tracheophyta</taxon>
        <taxon>Spermatophyta</taxon>
        <taxon>Magnoliopsida</taxon>
        <taxon>eudicotyledons</taxon>
        <taxon>Gunneridae</taxon>
        <taxon>Pentapetalae</taxon>
        <taxon>rosids</taxon>
        <taxon>fabids</taxon>
        <taxon>Rosales</taxon>
        <taxon>Moraceae</taxon>
        <taxon>Moreae</taxon>
        <taxon>Morus</taxon>
    </lineage>
</organism>
<sequence>MTKTNPNDPQNEKKNSQNITEILHSSNKTLCEFGHSATGQQVVLLNRGTSGDAGVDLCLEIDEGWSEKIDLCSLLEVKGSHRDLRLLRS</sequence>
<evidence type="ECO:0000313" key="1">
    <source>
        <dbReference type="EMBL" id="EXB83895.1"/>
    </source>
</evidence>
<reference evidence="2" key="1">
    <citation type="submission" date="2013-01" db="EMBL/GenBank/DDBJ databases">
        <title>Draft Genome Sequence of a Mulberry Tree, Morus notabilis C.K. Schneid.</title>
        <authorList>
            <person name="He N."/>
            <person name="Zhao S."/>
        </authorList>
    </citation>
    <scope>NUCLEOTIDE SEQUENCE</scope>
</reference>
<gene>
    <name evidence="1" type="ORF">L484_023502</name>
</gene>